<evidence type="ECO:0000256" key="1">
    <source>
        <dbReference type="SAM" id="MobiDB-lite"/>
    </source>
</evidence>
<dbReference type="InParanoid" id="A0A078AN21"/>
<dbReference type="AlphaFoldDB" id="A0A078AN21"/>
<dbReference type="EMBL" id="CCKQ01012156">
    <property type="protein sequence ID" value="CDW83765.1"/>
    <property type="molecule type" value="Genomic_DNA"/>
</dbReference>
<name>A0A078AN21_STYLE</name>
<protein>
    <submittedName>
        <fullName evidence="2">Uncharacterized protein</fullName>
    </submittedName>
</protein>
<sequence length="506" mass="58303">MKKYINIVGVAVLGHAVTQENVIATELSVQNPNPQVILYSGYDPLYEQQHQLKEGAYLDAMQKIYGTSVQSPKDDANNDDPLFDLKRELKQADYLQMLQNIQDRPQGTNGANPLSNTEYQLREQAYLQSLQKIYGTKVQEPMVQMTLNNGNVQQQQFMMGYHQITDAEIQKELDYMRGRSAQNAKSPNVQKGNELSELQREMIKSKYLGGMQNINGHYANVQSPQYGYYDPLYQQKHQLKQGGYLDAMQKIYGTSVQEPNVQGGDPLADVEREMKQAAYLEALQNIHGHYNVQSSKVENIDNAEIEREFKQALLLNPINDIVVHPYANVQARLHKQVPVDPLQQTQWELKEQAKLEALQKIYGNNVQSGNPLSDLEREMKQATYLNGMQNIYGHYAKVQSPKSQYLWENYQQIECKRAPCPSYPMSKMHNEPYNQDVNKIYGPQVQKQKAKDYNPLADVEREMKQAAYLEALERIHGDLTPHVQDYKDKSEMRPIRGYRSDWEDDE</sequence>
<reference evidence="2 3" key="1">
    <citation type="submission" date="2014-06" db="EMBL/GenBank/DDBJ databases">
        <authorList>
            <person name="Swart Estienne"/>
        </authorList>
    </citation>
    <scope>NUCLEOTIDE SEQUENCE [LARGE SCALE GENOMIC DNA]</scope>
    <source>
        <strain evidence="2 3">130c</strain>
    </source>
</reference>
<dbReference type="Proteomes" id="UP000039865">
    <property type="component" value="Unassembled WGS sequence"/>
</dbReference>
<feature type="region of interest" description="Disordered" evidence="1">
    <location>
        <begin position="479"/>
        <end position="506"/>
    </location>
</feature>
<evidence type="ECO:0000313" key="2">
    <source>
        <dbReference type="EMBL" id="CDW83765.1"/>
    </source>
</evidence>
<organism evidence="2 3">
    <name type="scientific">Stylonychia lemnae</name>
    <name type="common">Ciliate</name>
    <dbReference type="NCBI Taxonomy" id="5949"/>
    <lineage>
        <taxon>Eukaryota</taxon>
        <taxon>Sar</taxon>
        <taxon>Alveolata</taxon>
        <taxon>Ciliophora</taxon>
        <taxon>Intramacronucleata</taxon>
        <taxon>Spirotrichea</taxon>
        <taxon>Stichotrichia</taxon>
        <taxon>Sporadotrichida</taxon>
        <taxon>Oxytrichidae</taxon>
        <taxon>Stylonychinae</taxon>
        <taxon>Stylonychia</taxon>
    </lineage>
</organism>
<accession>A0A078AN21</accession>
<evidence type="ECO:0000313" key="3">
    <source>
        <dbReference type="Proteomes" id="UP000039865"/>
    </source>
</evidence>
<keyword evidence="3" id="KW-1185">Reference proteome</keyword>
<proteinExistence type="predicted"/>
<gene>
    <name evidence="2" type="primary">Contig8170.g8713</name>
    <name evidence="2" type="ORF">STYLEM_12814</name>
</gene>